<dbReference type="EMBL" id="JACCKD010000004">
    <property type="protein sequence ID" value="MBA0126531.1"/>
    <property type="molecule type" value="Genomic_DNA"/>
</dbReference>
<protein>
    <recommendedName>
        <fullName evidence="8">Ferredoxin</fullName>
    </recommendedName>
</protein>
<evidence type="ECO:0000256" key="7">
    <source>
        <dbReference type="ARBA" id="ARBA00023291"/>
    </source>
</evidence>
<evidence type="ECO:0000256" key="5">
    <source>
        <dbReference type="ARBA" id="ARBA00023004"/>
    </source>
</evidence>
<comment type="cofactor">
    <cofactor evidence="1">
        <name>[3Fe-4S] cluster</name>
        <dbReference type="ChEBI" id="CHEBI:21137"/>
    </cofactor>
</comment>
<keyword evidence="2 8" id="KW-0813">Transport</keyword>
<comment type="caution">
    <text evidence="9">The sequence shown here is derived from an EMBL/GenBank/DDBJ whole genome shotgun (WGS) entry which is preliminary data.</text>
</comment>
<keyword evidence="10" id="KW-1185">Reference proteome</keyword>
<dbReference type="GO" id="GO:0005506">
    <property type="term" value="F:iron ion binding"/>
    <property type="evidence" value="ECO:0007669"/>
    <property type="project" value="UniProtKB-UniRule"/>
</dbReference>
<evidence type="ECO:0000313" key="10">
    <source>
        <dbReference type="Proteomes" id="UP000582974"/>
    </source>
</evidence>
<dbReference type="InterPro" id="IPR051269">
    <property type="entry name" value="Fe-S_cluster_ET"/>
</dbReference>
<organism evidence="9 10">
    <name type="scientific">Haloechinothrix aidingensis</name>
    <dbReference type="NCBI Taxonomy" id="2752311"/>
    <lineage>
        <taxon>Bacteria</taxon>
        <taxon>Bacillati</taxon>
        <taxon>Actinomycetota</taxon>
        <taxon>Actinomycetes</taxon>
        <taxon>Pseudonocardiales</taxon>
        <taxon>Pseudonocardiaceae</taxon>
        <taxon>Haloechinothrix</taxon>
    </lineage>
</organism>
<keyword evidence="3 8" id="KW-0479">Metal-binding</keyword>
<keyword evidence="7" id="KW-0003">3Fe-4S</keyword>
<dbReference type="AlphaFoldDB" id="A0A838ABB8"/>
<dbReference type="PANTHER" id="PTHR36923:SF3">
    <property type="entry name" value="FERREDOXIN"/>
    <property type="match status" value="1"/>
</dbReference>
<dbReference type="PRINTS" id="PR00352">
    <property type="entry name" value="3FE4SFRDOXIN"/>
</dbReference>
<evidence type="ECO:0000313" key="9">
    <source>
        <dbReference type="EMBL" id="MBA0126531.1"/>
    </source>
</evidence>
<comment type="function">
    <text evidence="8">Ferredoxins are iron-sulfur proteins that transfer electrons in a wide variety of metabolic reactions.</text>
</comment>
<evidence type="ECO:0000256" key="3">
    <source>
        <dbReference type="ARBA" id="ARBA00022723"/>
    </source>
</evidence>
<dbReference type="GO" id="GO:0009055">
    <property type="term" value="F:electron transfer activity"/>
    <property type="evidence" value="ECO:0007669"/>
    <property type="project" value="UniProtKB-UniRule"/>
</dbReference>
<keyword evidence="5 8" id="KW-0408">Iron</keyword>
<sequence>MKIHIDEDKCTGHGVCEAIREDVFEVGDDGVAHLITEELTEDMREDLQDACDQCPTQALRLEG</sequence>
<dbReference type="InterPro" id="IPR001080">
    <property type="entry name" value="3Fe4S_ferredoxin"/>
</dbReference>
<evidence type="ECO:0000256" key="1">
    <source>
        <dbReference type="ARBA" id="ARBA00001927"/>
    </source>
</evidence>
<dbReference type="GO" id="GO:0051538">
    <property type="term" value="F:3 iron, 4 sulfur cluster binding"/>
    <property type="evidence" value="ECO:0007669"/>
    <property type="project" value="UniProtKB-KW"/>
</dbReference>
<dbReference type="RefSeq" id="WP_180893345.1">
    <property type="nucleotide sequence ID" value="NZ_JACCKD010000004.1"/>
</dbReference>
<keyword evidence="6 8" id="KW-0411">Iron-sulfur</keyword>
<evidence type="ECO:0000256" key="6">
    <source>
        <dbReference type="ARBA" id="ARBA00023014"/>
    </source>
</evidence>
<proteinExistence type="predicted"/>
<dbReference type="SUPFAM" id="SSF54862">
    <property type="entry name" value="4Fe-4S ferredoxins"/>
    <property type="match status" value="1"/>
</dbReference>
<reference evidence="9 10" key="1">
    <citation type="submission" date="2020-07" db="EMBL/GenBank/DDBJ databases">
        <title>Genome of Haloechinothrix sp.</title>
        <authorList>
            <person name="Tang S.-K."/>
            <person name="Yang L."/>
            <person name="Zhu W.-Y."/>
        </authorList>
    </citation>
    <scope>NUCLEOTIDE SEQUENCE [LARGE SCALE GENOMIC DNA]</scope>
    <source>
        <strain evidence="9 10">YIM 98757</strain>
    </source>
</reference>
<evidence type="ECO:0000256" key="4">
    <source>
        <dbReference type="ARBA" id="ARBA00022982"/>
    </source>
</evidence>
<evidence type="ECO:0000256" key="8">
    <source>
        <dbReference type="RuleBase" id="RU368020"/>
    </source>
</evidence>
<dbReference type="PANTHER" id="PTHR36923">
    <property type="entry name" value="FERREDOXIN"/>
    <property type="match status" value="1"/>
</dbReference>
<dbReference type="Pfam" id="PF13459">
    <property type="entry name" value="Fer4_15"/>
    <property type="match status" value="1"/>
</dbReference>
<accession>A0A838ABB8</accession>
<dbReference type="Proteomes" id="UP000582974">
    <property type="component" value="Unassembled WGS sequence"/>
</dbReference>
<dbReference type="Gene3D" id="3.30.70.20">
    <property type="match status" value="1"/>
</dbReference>
<evidence type="ECO:0000256" key="2">
    <source>
        <dbReference type="ARBA" id="ARBA00022448"/>
    </source>
</evidence>
<name>A0A838ABB8_9PSEU</name>
<gene>
    <name evidence="9" type="ORF">H0B56_13350</name>
</gene>
<keyword evidence="4 8" id="KW-0249">Electron transport</keyword>